<keyword evidence="3 12" id="KW-0158">Chromosome</keyword>
<dbReference type="KEGG" id="lgi:LOTGIDRAFT_230092"/>
<dbReference type="GO" id="GO:0008017">
    <property type="term" value="F:microtubule binding"/>
    <property type="evidence" value="ECO:0007669"/>
    <property type="project" value="TreeGrafter"/>
</dbReference>
<evidence type="ECO:0000256" key="10">
    <source>
        <dbReference type="ARBA" id="ARBA00023328"/>
    </source>
</evidence>
<evidence type="ECO:0000256" key="4">
    <source>
        <dbReference type="ARBA" id="ARBA00022618"/>
    </source>
</evidence>
<dbReference type="GO" id="GO:0005634">
    <property type="term" value="C:nucleus"/>
    <property type="evidence" value="ECO:0007669"/>
    <property type="project" value="UniProtKB-SubCell"/>
</dbReference>
<evidence type="ECO:0000256" key="3">
    <source>
        <dbReference type="ARBA" id="ARBA00022454"/>
    </source>
</evidence>
<evidence type="ECO:0000256" key="5">
    <source>
        <dbReference type="ARBA" id="ARBA00022776"/>
    </source>
</evidence>
<dbReference type="GO" id="GO:0051301">
    <property type="term" value="P:cell division"/>
    <property type="evidence" value="ECO:0007669"/>
    <property type="project" value="UniProtKB-UniRule"/>
</dbReference>
<keyword evidence="10 12" id="KW-0137">Centromere</keyword>
<feature type="coiled-coil region" evidence="13">
    <location>
        <begin position="44"/>
        <end position="129"/>
    </location>
</feature>
<comment type="similarity">
    <text evidence="1 12">Belongs to the SPC24 family.</text>
</comment>
<evidence type="ECO:0000256" key="8">
    <source>
        <dbReference type="ARBA" id="ARBA00023242"/>
    </source>
</evidence>
<evidence type="ECO:0000256" key="1">
    <source>
        <dbReference type="ARBA" id="ARBA00007804"/>
    </source>
</evidence>
<comment type="function">
    <text evidence="11">Acts as a component of the essential kinetochore-associated NDC80 complex, which is required for chromosome segregation and spindle checkpoint activity. Required for kinetochore integrity and the organization of stable microtubule binding sites in the outer plate of the kinetochore. The NDC80 complex synergistically enhances the affinity of the SKA1 complex for microtubules and may allow the NDC80 complex to track depolymerizing microtubules.</text>
</comment>
<gene>
    <name evidence="14" type="ORF">LOTGIDRAFT_230092</name>
</gene>
<dbReference type="Proteomes" id="UP000030746">
    <property type="component" value="Unassembled WGS sequence"/>
</dbReference>
<keyword evidence="5 12" id="KW-0498">Mitosis</keyword>
<dbReference type="Gene3D" id="3.30.160.570">
    <property type="entry name" value="Ncd80 complex, Spc24 subunit"/>
    <property type="match status" value="1"/>
</dbReference>
<name>V4CN07_LOTGI</name>
<evidence type="ECO:0000313" key="14">
    <source>
        <dbReference type="EMBL" id="ESP03760.1"/>
    </source>
</evidence>
<proteinExistence type="inferred from homology"/>
<dbReference type="GO" id="GO:0007059">
    <property type="term" value="P:chromosome segregation"/>
    <property type="evidence" value="ECO:0007669"/>
    <property type="project" value="TreeGrafter"/>
</dbReference>
<dbReference type="GO" id="GO:0031262">
    <property type="term" value="C:Ndc80 complex"/>
    <property type="evidence" value="ECO:0007669"/>
    <property type="project" value="TreeGrafter"/>
</dbReference>
<comment type="subcellular location">
    <subcellularLocation>
        <location evidence="12">Nucleus</location>
    </subcellularLocation>
    <subcellularLocation>
        <location evidence="12">Chromosome</location>
        <location evidence="12">Centromere</location>
        <location evidence="12">Kinetochore</location>
    </subcellularLocation>
</comment>
<accession>V4CN07</accession>
<keyword evidence="7 13" id="KW-0175">Coiled coil</keyword>
<evidence type="ECO:0000256" key="6">
    <source>
        <dbReference type="ARBA" id="ARBA00022838"/>
    </source>
</evidence>
<evidence type="ECO:0000256" key="12">
    <source>
        <dbReference type="RuleBase" id="RU368011"/>
    </source>
</evidence>
<keyword evidence="6 12" id="KW-0995">Kinetochore</keyword>
<dbReference type="HOGENOM" id="CLU_1379529_0_0_1"/>
<evidence type="ECO:0000256" key="2">
    <source>
        <dbReference type="ARBA" id="ARBA00013690"/>
    </source>
</evidence>
<keyword evidence="4 12" id="KW-0132">Cell division</keyword>
<dbReference type="GeneID" id="20248207"/>
<dbReference type="PANTHER" id="PTHR22142">
    <property type="match status" value="1"/>
</dbReference>
<evidence type="ECO:0000256" key="11">
    <source>
        <dbReference type="ARBA" id="ARBA00045419"/>
    </source>
</evidence>
<dbReference type="CTD" id="20248207"/>
<dbReference type="AlphaFoldDB" id="V4CN07"/>
<dbReference type="OrthoDB" id="6432863at2759"/>
<reference evidence="14 15" key="1">
    <citation type="journal article" date="2013" name="Nature">
        <title>Insights into bilaterian evolution from three spiralian genomes.</title>
        <authorList>
            <person name="Simakov O."/>
            <person name="Marletaz F."/>
            <person name="Cho S.J."/>
            <person name="Edsinger-Gonzales E."/>
            <person name="Havlak P."/>
            <person name="Hellsten U."/>
            <person name="Kuo D.H."/>
            <person name="Larsson T."/>
            <person name="Lv J."/>
            <person name="Arendt D."/>
            <person name="Savage R."/>
            <person name="Osoegawa K."/>
            <person name="de Jong P."/>
            <person name="Grimwood J."/>
            <person name="Chapman J.A."/>
            <person name="Shapiro H."/>
            <person name="Aerts A."/>
            <person name="Otillar R.P."/>
            <person name="Terry A.Y."/>
            <person name="Boore J.L."/>
            <person name="Grigoriev I.V."/>
            <person name="Lindberg D.R."/>
            <person name="Seaver E.C."/>
            <person name="Weisblat D.A."/>
            <person name="Putnam N.H."/>
            <person name="Rokhsar D.S."/>
        </authorList>
    </citation>
    <scope>NUCLEOTIDE SEQUENCE [LARGE SCALE GENOMIC DNA]</scope>
</reference>
<keyword evidence="8 12" id="KW-0539">Nucleus</keyword>
<dbReference type="InterPro" id="IPR013252">
    <property type="entry name" value="Ndc80_Spc24"/>
</dbReference>
<dbReference type="PANTHER" id="PTHR22142:SF2">
    <property type="entry name" value="KINETOCHORE PROTEIN SPC24"/>
    <property type="match status" value="1"/>
</dbReference>
<evidence type="ECO:0000256" key="7">
    <source>
        <dbReference type="ARBA" id="ARBA00023054"/>
    </source>
</evidence>
<comment type="subunit">
    <text evidence="12">Component of the NDC80 complex.</text>
</comment>
<evidence type="ECO:0000313" key="15">
    <source>
        <dbReference type="Proteomes" id="UP000030746"/>
    </source>
</evidence>
<evidence type="ECO:0000256" key="13">
    <source>
        <dbReference type="SAM" id="Coils"/>
    </source>
</evidence>
<protein>
    <recommendedName>
        <fullName evidence="2 12">Kinetochore protein Spc24</fullName>
    </recommendedName>
</protein>
<evidence type="ECO:0000256" key="9">
    <source>
        <dbReference type="ARBA" id="ARBA00023306"/>
    </source>
</evidence>
<organism evidence="14 15">
    <name type="scientific">Lottia gigantea</name>
    <name type="common">Giant owl limpet</name>
    <dbReference type="NCBI Taxonomy" id="225164"/>
    <lineage>
        <taxon>Eukaryota</taxon>
        <taxon>Metazoa</taxon>
        <taxon>Spiralia</taxon>
        <taxon>Lophotrochozoa</taxon>
        <taxon>Mollusca</taxon>
        <taxon>Gastropoda</taxon>
        <taxon>Patellogastropoda</taxon>
        <taxon>Lottioidea</taxon>
        <taxon>Lottiidae</taxon>
        <taxon>Lottia</taxon>
    </lineage>
</organism>
<dbReference type="OMA" id="DQLWDFV"/>
<keyword evidence="15" id="KW-1185">Reference proteome</keyword>
<dbReference type="Pfam" id="PF08286">
    <property type="entry name" value="Spc24"/>
    <property type="match status" value="1"/>
</dbReference>
<keyword evidence="9 12" id="KW-0131">Cell cycle</keyword>
<dbReference type="RefSeq" id="XP_009045242.1">
    <property type="nucleotide sequence ID" value="XM_009046994.1"/>
</dbReference>
<dbReference type="EMBL" id="KB199905">
    <property type="protein sequence ID" value="ESP03760.1"/>
    <property type="molecule type" value="Genomic_DNA"/>
</dbReference>
<dbReference type="STRING" id="225164.V4CN07"/>
<sequence length="198" mass="23503">MSTSEENEYEECTSNATEALLVVTSDHTDFAKKDQLQELWDSINEVKQRTQERLQNEIQNLQNMVEKAETEEKQENVERKEEKLITQCEEMKIKLDEISSDCEKYQKKVAEEEKEKDILKKLLEEVSKNKSYSLPKAKYNVKLYSNISRIRWQSDSNSDEIKGYICNKDDIQPFCFNTKTHSQYYITNSLWGLMKEDW</sequence>